<dbReference type="SUPFAM" id="SSF47384">
    <property type="entry name" value="Homodimeric domain of signal transducing histidine kinase"/>
    <property type="match status" value="1"/>
</dbReference>
<evidence type="ECO:0000259" key="9">
    <source>
        <dbReference type="PROSITE" id="PS50109"/>
    </source>
</evidence>
<comment type="caution">
    <text evidence="10">The sequence shown here is derived from an EMBL/GenBank/DDBJ whole genome shotgun (WGS) entry which is preliminary data.</text>
</comment>
<evidence type="ECO:0000256" key="5">
    <source>
        <dbReference type="ARBA" id="ARBA00022777"/>
    </source>
</evidence>
<dbReference type="InterPro" id="IPR041617">
    <property type="entry name" value="TPR_MalT"/>
</dbReference>
<evidence type="ECO:0000256" key="2">
    <source>
        <dbReference type="ARBA" id="ARBA00012438"/>
    </source>
</evidence>
<dbReference type="RefSeq" id="WP_211009895.1">
    <property type="nucleotide sequence ID" value="NZ_JASJUT010000002.1"/>
</dbReference>
<dbReference type="Proteomes" id="UP001231915">
    <property type="component" value="Unassembled WGS sequence"/>
</dbReference>
<feature type="repeat" description="TPR" evidence="7">
    <location>
        <begin position="227"/>
        <end position="260"/>
    </location>
</feature>
<organism evidence="10 11">
    <name type="scientific">Pseudoalteromonas obscura</name>
    <dbReference type="NCBI Taxonomy" id="3048491"/>
    <lineage>
        <taxon>Bacteria</taxon>
        <taxon>Pseudomonadati</taxon>
        <taxon>Pseudomonadota</taxon>
        <taxon>Gammaproteobacteria</taxon>
        <taxon>Alteromonadales</taxon>
        <taxon>Pseudoalteromonadaceae</taxon>
        <taxon>Pseudoalteromonas</taxon>
    </lineage>
</organism>
<evidence type="ECO:0000313" key="11">
    <source>
        <dbReference type="Proteomes" id="UP001231915"/>
    </source>
</evidence>
<dbReference type="InterPro" id="IPR003594">
    <property type="entry name" value="HATPase_dom"/>
</dbReference>
<dbReference type="InterPro" id="IPR004358">
    <property type="entry name" value="Sig_transdc_His_kin-like_C"/>
</dbReference>
<gene>
    <name evidence="10" type="ORF">QNM18_07025</name>
</gene>
<dbReference type="PROSITE" id="PS50005">
    <property type="entry name" value="TPR"/>
    <property type="match status" value="2"/>
</dbReference>
<dbReference type="Gene3D" id="1.25.40.10">
    <property type="entry name" value="Tetratricopeptide repeat domain"/>
    <property type="match status" value="2"/>
</dbReference>
<keyword evidence="8" id="KW-0472">Membrane</keyword>
<dbReference type="InterPro" id="IPR050351">
    <property type="entry name" value="BphY/WalK/GraS-like"/>
</dbReference>
<evidence type="ECO:0000256" key="8">
    <source>
        <dbReference type="SAM" id="Phobius"/>
    </source>
</evidence>
<dbReference type="SMART" id="SM00387">
    <property type="entry name" value="HATPase_c"/>
    <property type="match status" value="1"/>
</dbReference>
<dbReference type="PRINTS" id="PR00344">
    <property type="entry name" value="BCTRLSENSOR"/>
</dbReference>
<dbReference type="SMART" id="SM00028">
    <property type="entry name" value="TPR"/>
    <property type="match status" value="7"/>
</dbReference>
<dbReference type="InterPro" id="IPR005467">
    <property type="entry name" value="His_kinase_dom"/>
</dbReference>
<evidence type="ECO:0000256" key="4">
    <source>
        <dbReference type="ARBA" id="ARBA00022679"/>
    </source>
</evidence>
<protein>
    <recommendedName>
        <fullName evidence="2">histidine kinase</fullName>
        <ecNumber evidence="2">2.7.13.3</ecNumber>
    </recommendedName>
</protein>
<reference evidence="10 11" key="1">
    <citation type="submission" date="2023-05" db="EMBL/GenBank/DDBJ databases">
        <title>Pseudoalteromonas ardens sp. nov., Pseudoalteromonas obscura sp. nov., and Pseudoalteromonas umbrosa sp. nov., isolated from the coral Montipora capitata.</title>
        <authorList>
            <person name="Thomas E.M."/>
            <person name="Smith E.M."/>
            <person name="Papke E."/>
            <person name="Shlafstein M.D."/>
            <person name="Oline D.K."/>
            <person name="Videau P."/>
            <person name="Saw J.H."/>
            <person name="Strangman W.K."/>
            <person name="Ushijima B."/>
        </authorList>
    </citation>
    <scope>NUCLEOTIDE SEQUENCE [LARGE SCALE GENOMIC DNA]</scope>
    <source>
        <strain evidence="10 11">P94</strain>
    </source>
</reference>
<dbReference type="SUPFAM" id="SSF55874">
    <property type="entry name" value="ATPase domain of HSP90 chaperone/DNA topoisomerase II/histidine kinase"/>
    <property type="match status" value="1"/>
</dbReference>
<dbReference type="PANTHER" id="PTHR45453:SF1">
    <property type="entry name" value="PHOSPHATE REGULON SENSOR PROTEIN PHOR"/>
    <property type="match status" value="1"/>
</dbReference>
<evidence type="ECO:0000256" key="1">
    <source>
        <dbReference type="ARBA" id="ARBA00000085"/>
    </source>
</evidence>
<dbReference type="EMBL" id="JASJUT010000002">
    <property type="protein sequence ID" value="MDK2594812.1"/>
    <property type="molecule type" value="Genomic_DNA"/>
</dbReference>
<feature type="transmembrane region" description="Helical" evidence="8">
    <location>
        <begin position="465"/>
        <end position="482"/>
    </location>
</feature>
<keyword evidence="8" id="KW-1133">Transmembrane helix</keyword>
<evidence type="ECO:0000256" key="3">
    <source>
        <dbReference type="ARBA" id="ARBA00022553"/>
    </source>
</evidence>
<dbReference type="Pfam" id="PF00512">
    <property type="entry name" value="HisKA"/>
    <property type="match status" value="1"/>
</dbReference>
<evidence type="ECO:0000256" key="7">
    <source>
        <dbReference type="PROSITE-ProRule" id="PRU00339"/>
    </source>
</evidence>
<dbReference type="EC" id="2.7.13.3" evidence="2"/>
<keyword evidence="8" id="KW-0812">Transmembrane</keyword>
<dbReference type="InterPro" id="IPR011990">
    <property type="entry name" value="TPR-like_helical_dom_sf"/>
</dbReference>
<dbReference type="Gene3D" id="3.30.565.10">
    <property type="entry name" value="Histidine kinase-like ATPase, C-terminal domain"/>
    <property type="match status" value="1"/>
</dbReference>
<name>A0ABT7EIG8_9GAMM</name>
<keyword evidence="7" id="KW-0802">TPR repeat</keyword>
<dbReference type="InterPro" id="IPR036890">
    <property type="entry name" value="HATPase_C_sf"/>
</dbReference>
<dbReference type="PROSITE" id="PS50109">
    <property type="entry name" value="HIS_KIN"/>
    <property type="match status" value="1"/>
</dbReference>
<keyword evidence="3" id="KW-0597">Phosphoprotein</keyword>
<dbReference type="InterPro" id="IPR036097">
    <property type="entry name" value="HisK_dim/P_sf"/>
</dbReference>
<dbReference type="PANTHER" id="PTHR45453">
    <property type="entry name" value="PHOSPHATE REGULON SENSOR PROTEIN PHOR"/>
    <property type="match status" value="1"/>
</dbReference>
<dbReference type="CDD" id="cd00082">
    <property type="entry name" value="HisKA"/>
    <property type="match status" value="1"/>
</dbReference>
<feature type="repeat" description="TPR" evidence="7">
    <location>
        <begin position="187"/>
        <end position="220"/>
    </location>
</feature>
<feature type="domain" description="Histidine kinase" evidence="9">
    <location>
        <begin position="512"/>
        <end position="727"/>
    </location>
</feature>
<dbReference type="Pfam" id="PF17874">
    <property type="entry name" value="TPR_MalT"/>
    <property type="match status" value="1"/>
</dbReference>
<dbReference type="PROSITE" id="PS50293">
    <property type="entry name" value="TPR_REGION"/>
    <property type="match status" value="1"/>
</dbReference>
<keyword evidence="6" id="KW-0902">Two-component regulatory system</keyword>
<evidence type="ECO:0000256" key="6">
    <source>
        <dbReference type="ARBA" id="ARBA00023012"/>
    </source>
</evidence>
<comment type="catalytic activity">
    <reaction evidence="1">
        <text>ATP + protein L-histidine = ADP + protein N-phospho-L-histidine.</text>
        <dbReference type="EC" id="2.7.13.3"/>
    </reaction>
</comment>
<proteinExistence type="predicted"/>
<sequence length="733" mass="82640">MLFGHQVSLLLILLLSIPLTYASDEQVQTSLSQLSLSLEQNPKQTLVKVDELNQLFIHPQPSSRFWFELKIIEAKAKTKLGLFMEAKQHLYELESYLPVMSKFEEAPAQIKLLQAQLAIKQSDISAGLLLLEQARNLVPKEHLTLRSDILHLLARALRYQANYSEAERVIKDAISLVAPIEDKARLATYYNQLGVIYDYMGSLQLALRFHEKSLNIQRQQQNQQGISNSLYNIGEIYRDLEKYPQALQHFKQALEVDKALGDPIHIANSHGKLSQVHLQLGKISEALEHSQEGIKLARASGANSDLAWQLSILANIYVAQSALAQALSVAQEALELAIEAKAKRTEHTVRIVIIEIRLAQAQYRQALSEIEAVMALPAIGNSYRATLLKYQAQALQQLEEYKLAMQSLEAFIDAKTQLYHDLDKQQALTMQQNVEFIRQEQALKLIQNEQALAKATLENLKLQRGMGASLLLCFMAVAIYIYKRQKQKQQFVELESDMMAESLAQKNRLLADVSHELRTPLAALKLTVEAMQHNIEPDPVKGFLKIQKKISHLDNLIKDIYQSAQFDNDAMVLDQQPVDVSILLNEIVEEFQPMYATKQQTLSFSEKVHDCICNLDAARIRQVIFNLLRNSHFYTSSNGKTQISMNVDEKGLTVLVEDSFPGVANEDLEKIFERLYRCEGSRSRDHGGSGLGLAICQQIIQAHKGDISASHSEMGGVAITLYIPHQSLLKSDS</sequence>
<keyword evidence="4" id="KW-0808">Transferase</keyword>
<dbReference type="InterPro" id="IPR003661">
    <property type="entry name" value="HisK_dim/P_dom"/>
</dbReference>
<dbReference type="Gene3D" id="1.10.287.130">
    <property type="match status" value="1"/>
</dbReference>
<keyword evidence="11" id="KW-1185">Reference proteome</keyword>
<dbReference type="SUPFAM" id="SSF48452">
    <property type="entry name" value="TPR-like"/>
    <property type="match status" value="2"/>
</dbReference>
<dbReference type="Pfam" id="PF02518">
    <property type="entry name" value="HATPase_c"/>
    <property type="match status" value="1"/>
</dbReference>
<dbReference type="SMART" id="SM00388">
    <property type="entry name" value="HisKA"/>
    <property type="match status" value="1"/>
</dbReference>
<keyword evidence="5" id="KW-0418">Kinase</keyword>
<accession>A0ABT7EIG8</accession>
<evidence type="ECO:0000313" key="10">
    <source>
        <dbReference type="EMBL" id="MDK2594812.1"/>
    </source>
</evidence>
<dbReference type="InterPro" id="IPR019734">
    <property type="entry name" value="TPR_rpt"/>
</dbReference>